<evidence type="ECO:0000256" key="1">
    <source>
        <dbReference type="SAM" id="SignalP"/>
    </source>
</evidence>
<gene>
    <name evidence="2" type="ORF">IWW36_001979</name>
</gene>
<dbReference type="AlphaFoldDB" id="A0A9W8IEB6"/>
<evidence type="ECO:0000313" key="3">
    <source>
        <dbReference type="Proteomes" id="UP001139887"/>
    </source>
</evidence>
<keyword evidence="3" id="KW-1185">Reference proteome</keyword>
<organism evidence="2 3">
    <name type="scientific">Coemansia brasiliensis</name>
    <dbReference type="NCBI Taxonomy" id="2650707"/>
    <lineage>
        <taxon>Eukaryota</taxon>
        <taxon>Fungi</taxon>
        <taxon>Fungi incertae sedis</taxon>
        <taxon>Zoopagomycota</taxon>
        <taxon>Kickxellomycotina</taxon>
        <taxon>Kickxellomycetes</taxon>
        <taxon>Kickxellales</taxon>
        <taxon>Kickxellaceae</taxon>
        <taxon>Coemansia</taxon>
    </lineage>
</organism>
<accession>A0A9W8IEB6</accession>
<protein>
    <submittedName>
        <fullName evidence="2">Uncharacterized protein</fullName>
    </submittedName>
</protein>
<feature type="non-terminal residue" evidence="2">
    <location>
        <position position="1"/>
    </location>
</feature>
<feature type="signal peptide" evidence="1">
    <location>
        <begin position="1"/>
        <end position="21"/>
    </location>
</feature>
<dbReference type="OrthoDB" id="5594237at2759"/>
<evidence type="ECO:0000313" key="2">
    <source>
        <dbReference type="EMBL" id="KAJ2850293.1"/>
    </source>
</evidence>
<sequence>LFLVLCLRGGWLSGIIPPANAGTNLGSQGGAMPSNGIHGILGANGGAWATFGYGGIFIPSSTIATNIGGNVGLLFDNAKATPTSTP</sequence>
<proteinExistence type="predicted"/>
<name>A0A9W8IEB6_9FUNG</name>
<feature type="chain" id="PRO_5040807231" evidence="1">
    <location>
        <begin position="22"/>
        <end position="86"/>
    </location>
</feature>
<dbReference type="EMBL" id="JANBUW010000036">
    <property type="protein sequence ID" value="KAJ2850293.1"/>
    <property type="molecule type" value="Genomic_DNA"/>
</dbReference>
<reference evidence="2" key="1">
    <citation type="submission" date="2022-07" db="EMBL/GenBank/DDBJ databases">
        <title>Phylogenomic reconstructions and comparative analyses of Kickxellomycotina fungi.</title>
        <authorList>
            <person name="Reynolds N.K."/>
            <person name="Stajich J.E."/>
            <person name="Barry K."/>
            <person name="Grigoriev I.V."/>
            <person name="Crous P."/>
            <person name="Smith M.E."/>
        </authorList>
    </citation>
    <scope>NUCLEOTIDE SEQUENCE</scope>
    <source>
        <strain evidence="2">NRRL 1566</strain>
    </source>
</reference>
<dbReference type="Proteomes" id="UP001139887">
    <property type="component" value="Unassembled WGS sequence"/>
</dbReference>
<keyword evidence="1" id="KW-0732">Signal</keyword>
<comment type="caution">
    <text evidence="2">The sequence shown here is derived from an EMBL/GenBank/DDBJ whole genome shotgun (WGS) entry which is preliminary data.</text>
</comment>